<evidence type="ECO:0000256" key="1">
    <source>
        <dbReference type="ARBA" id="ARBA00023015"/>
    </source>
</evidence>
<accession>A0A9W9T5D6</accession>
<feature type="domain" description="Zn(2)-C6 fungal-type" evidence="6">
    <location>
        <begin position="9"/>
        <end position="39"/>
    </location>
</feature>
<evidence type="ECO:0000256" key="5">
    <source>
        <dbReference type="SAM" id="MobiDB-lite"/>
    </source>
</evidence>
<dbReference type="PANTHER" id="PTHR47785">
    <property type="entry name" value="ZN(II)2CYS6 TRANSCRIPTION FACTOR (EUROFUNG)-RELATED-RELATED"/>
    <property type="match status" value="1"/>
</dbReference>
<dbReference type="CDD" id="cd12148">
    <property type="entry name" value="fungal_TF_MHR"/>
    <property type="match status" value="1"/>
</dbReference>
<dbReference type="AlphaFoldDB" id="A0A9W9T5D6"/>
<dbReference type="InterPro" id="IPR036864">
    <property type="entry name" value="Zn2-C6_fun-type_DNA-bd_sf"/>
</dbReference>
<dbReference type="SUPFAM" id="SSF57701">
    <property type="entry name" value="Zn2/Cys6 DNA-binding domain"/>
    <property type="match status" value="1"/>
</dbReference>
<evidence type="ECO:0000256" key="3">
    <source>
        <dbReference type="ARBA" id="ARBA00023163"/>
    </source>
</evidence>
<sequence length="501" mass="56215">MLPYKSASVCDNCRLRRRRCDRIRPKCSFCVSQSVECVYGQATDSQPSQLVQELMSIRERLEFITPLLEPRLQLSARCDNTPPQNCPPLVLKSPHLMQVFGLPSDLPSGLYRLEAAVSRIPASVTQLTCVESTDLTFHRFQDQVHQWYPILNSDFTLHFFQTKAAGFPYSTISCLSLLVTAIASLVDDRHHISHYESALCMMPIAIQECSITSVQCLALFSIYFSCLLQPKPAYDYIQAAFVKIQPFLKSETSMHLNLAGFGKGQRGSALSDHFGDLNALSTSFLFGTRQNNEAYSPNETPQSLFNFCTEVNLQQVLNEYASSATDALGTHEDGAPHSERKANSSHTPGSLPESFSPENDLGFQNIDDPICRAKYHMYEVSIYWPVIYQIILDGFADTELLSHSALFFESVISFLGAAGTALRVCLPKAWFLCASIYTISFTAVRALEVRCLRLLTEPRLWEYLEASVDALRGPSELSPSIQDMRRTLKARMEIFKDQKTG</sequence>
<evidence type="ECO:0000259" key="6">
    <source>
        <dbReference type="PROSITE" id="PS50048"/>
    </source>
</evidence>
<evidence type="ECO:0000256" key="2">
    <source>
        <dbReference type="ARBA" id="ARBA00023125"/>
    </source>
</evidence>
<dbReference type="PROSITE" id="PS00463">
    <property type="entry name" value="ZN2_CY6_FUNGAL_1"/>
    <property type="match status" value="1"/>
</dbReference>
<dbReference type="PROSITE" id="PS50048">
    <property type="entry name" value="ZN2_CY6_FUNGAL_2"/>
    <property type="match status" value="1"/>
</dbReference>
<dbReference type="GO" id="GO:0008270">
    <property type="term" value="F:zinc ion binding"/>
    <property type="evidence" value="ECO:0007669"/>
    <property type="project" value="InterPro"/>
</dbReference>
<feature type="compositionally biased region" description="Basic and acidic residues" evidence="5">
    <location>
        <begin position="329"/>
        <end position="342"/>
    </location>
</feature>
<comment type="caution">
    <text evidence="7">The sequence shown here is derived from an EMBL/GenBank/DDBJ whole genome shotgun (WGS) entry which is preliminary data.</text>
</comment>
<organism evidence="7 8">
    <name type="scientific">Penicillium cf. griseofulvum</name>
    <dbReference type="NCBI Taxonomy" id="2972120"/>
    <lineage>
        <taxon>Eukaryota</taxon>
        <taxon>Fungi</taxon>
        <taxon>Dikarya</taxon>
        <taxon>Ascomycota</taxon>
        <taxon>Pezizomycotina</taxon>
        <taxon>Eurotiomycetes</taxon>
        <taxon>Eurotiomycetidae</taxon>
        <taxon>Eurotiales</taxon>
        <taxon>Aspergillaceae</taxon>
        <taxon>Penicillium</taxon>
    </lineage>
</organism>
<dbReference type="PANTHER" id="PTHR47785:SF3">
    <property type="entry name" value="ZN(2)-C6 FUNGAL-TYPE DOMAIN-CONTAINING PROTEIN"/>
    <property type="match status" value="1"/>
</dbReference>
<dbReference type="Proteomes" id="UP001150879">
    <property type="component" value="Unassembled WGS sequence"/>
</dbReference>
<dbReference type="OrthoDB" id="4223220at2759"/>
<keyword evidence="1" id="KW-0805">Transcription regulation</keyword>
<dbReference type="Pfam" id="PF00172">
    <property type="entry name" value="Zn_clus"/>
    <property type="match status" value="1"/>
</dbReference>
<keyword evidence="8" id="KW-1185">Reference proteome</keyword>
<keyword evidence="4" id="KW-0539">Nucleus</keyword>
<dbReference type="InterPro" id="IPR001138">
    <property type="entry name" value="Zn2Cys6_DnaBD"/>
</dbReference>
<name>A0A9W9T5D6_9EURO</name>
<dbReference type="GO" id="GO:0000981">
    <property type="term" value="F:DNA-binding transcription factor activity, RNA polymerase II-specific"/>
    <property type="evidence" value="ECO:0007669"/>
    <property type="project" value="InterPro"/>
</dbReference>
<evidence type="ECO:0000313" key="8">
    <source>
        <dbReference type="Proteomes" id="UP001150879"/>
    </source>
</evidence>
<dbReference type="InterPro" id="IPR053181">
    <property type="entry name" value="EcdB-like_regulator"/>
</dbReference>
<reference evidence="7" key="1">
    <citation type="submission" date="2022-11" db="EMBL/GenBank/DDBJ databases">
        <authorList>
            <person name="Petersen C."/>
        </authorList>
    </citation>
    <scope>NUCLEOTIDE SEQUENCE</scope>
    <source>
        <strain evidence="7">IBT 16849</strain>
    </source>
</reference>
<keyword evidence="2" id="KW-0238">DNA-binding</keyword>
<evidence type="ECO:0000256" key="4">
    <source>
        <dbReference type="ARBA" id="ARBA00023242"/>
    </source>
</evidence>
<dbReference type="EMBL" id="JAPQKP010000001">
    <property type="protein sequence ID" value="KAJ5210092.1"/>
    <property type="molecule type" value="Genomic_DNA"/>
</dbReference>
<dbReference type="GO" id="GO:0003677">
    <property type="term" value="F:DNA binding"/>
    <property type="evidence" value="ECO:0007669"/>
    <property type="project" value="UniProtKB-KW"/>
</dbReference>
<dbReference type="Gene3D" id="4.10.240.10">
    <property type="entry name" value="Zn(2)-C6 fungal-type DNA-binding domain"/>
    <property type="match status" value="1"/>
</dbReference>
<reference evidence="7" key="2">
    <citation type="journal article" date="2023" name="IMA Fungus">
        <title>Comparative genomic study of the Penicillium genus elucidates a diverse pangenome and 15 lateral gene transfer events.</title>
        <authorList>
            <person name="Petersen C."/>
            <person name="Sorensen T."/>
            <person name="Nielsen M.R."/>
            <person name="Sondergaard T.E."/>
            <person name="Sorensen J.L."/>
            <person name="Fitzpatrick D.A."/>
            <person name="Frisvad J.C."/>
            <person name="Nielsen K.L."/>
        </authorList>
    </citation>
    <scope>NUCLEOTIDE SEQUENCE</scope>
    <source>
        <strain evidence="7">IBT 16849</strain>
    </source>
</reference>
<evidence type="ECO:0000313" key="7">
    <source>
        <dbReference type="EMBL" id="KAJ5210092.1"/>
    </source>
</evidence>
<proteinExistence type="predicted"/>
<keyword evidence="3" id="KW-0804">Transcription</keyword>
<dbReference type="SMART" id="SM00066">
    <property type="entry name" value="GAL4"/>
    <property type="match status" value="1"/>
</dbReference>
<protein>
    <recommendedName>
        <fullName evidence="6">Zn(2)-C6 fungal-type domain-containing protein</fullName>
    </recommendedName>
</protein>
<feature type="region of interest" description="Disordered" evidence="5">
    <location>
        <begin position="328"/>
        <end position="355"/>
    </location>
</feature>
<gene>
    <name evidence="7" type="ORF">N7472_000231</name>
</gene>